<organism evidence="10 11">
    <name type="scientific">Saccharospirillum salsuginis</name>
    <dbReference type="NCBI Taxonomy" id="418750"/>
    <lineage>
        <taxon>Bacteria</taxon>
        <taxon>Pseudomonadati</taxon>
        <taxon>Pseudomonadota</taxon>
        <taxon>Gammaproteobacteria</taxon>
        <taxon>Oceanospirillales</taxon>
        <taxon>Saccharospirillaceae</taxon>
        <taxon>Saccharospirillum</taxon>
    </lineage>
</organism>
<comment type="caution">
    <text evidence="10">The sequence shown here is derived from an EMBL/GenBank/DDBJ whole genome shotgun (WGS) entry which is preliminary data.</text>
</comment>
<keyword evidence="4 8" id="KW-0812">Transmembrane</keyword>
<reference evidence="10" key="2">
    <citation type="submission" date="2020-09" db="EMBL/GenBank/DDBJ databases">
        <authorList>
            <person name="Sun Q."/>
            <person name="Kim S."/>
        </authorList>
    </citation>
    <scope>NUCLEOTIDE SEQUENCE</scope>
    <source>
        <strain evidence="10">KCTC 22169</strain>
    </source>
</reference>
<dbReference type="EMBL" id="BMXR01000001">
    <property type="protein sequence ID" value="GGX41708.1"/>
    <property type="molecule type" value="Genomic_DNA"/>
</dbReference>
<keyword evidence="7 8" id="KW-0472">Membrane</keyword>
<feature type="transmembrane region" description="Helical" evidence="8">
    <location>
        <begin position="80"/>
        <end position="99"/>
    </location>
</feature>
<feature type="transmembrane region" description="Helical" evidence="8">
    <location>
        <begin position="131"/>
        <end position="149"/>
    </location>
</feature>
<dbReference type="GO" id="GO:0016020">
    <property type="term" value="C:membrane"/>
    <property type="evidence" value="ECO:0007669"/>
    <property type="project" value="UniProtKB-SubCell"/>
</dbReference>
<comment type="subcellular location">
    <subcellularLocation>
        <location evidence="1">Membrane</location>
        <topology evidence="1">Multi-pass membrane protein</topology>
    </subcellularLocation>
</comment>
<feature type="transmembrane region" description="Helical" evidence="8">
    <location>
        <begin position="155"/>
        <end position="172"/>
    </location>
</feature>
<keyword evidence="6 8" id="KW-1133">Transmembrane helix</keyword>
<evidence type="ECO:0000259" key="9">
    <source>
        <dbReference type="Pfam" id="PF01694"/>
    </source>
</evidence>
<keyword evidence="5" id="KW-0378">Hydrolase</keyword>
<proteinExistence type="inferred from homology"/>
<evidence type="ECO:0000256" key="5">
    <source>
        <dbReference type="ARBA" id="ARBA00022801"/>
    </source>
</evidence>
<dbReference type="SUPFAM" id="SSF144091">
    <property type="entry name" value="Rhomboid-like"/>
    <property type="match status" value="1"/>
</dbReference>
<evidence type="ECO:0000313" key="10">
    <source>
        <dbReference type="EMBL" id="GGX41708.1"/>
    </source>
</evidence>
<dbReference type="AlphaFoldDB" id="A0A918K1K0"/>
<evidence type="ECO:0000256" key="8">
    <source>
        <dbReference type="SAM" id="Phobius"/>
    </source>
</evidence>
<dbReference type="InterPro" id="IPR035952">
    <property type="entry name" value="Rhomboid-like_sf"/>
</dbReference>
<accession>A0A918K1K0</accession>
<sequence>MSRLKPPVFAVAVLWAVFLVDGYLTGIDLRVFGLVPRETDRLWAILTIPFLHGHMAHLIGNSIPLLLFGWLVMRRGTGRFIAASAFIIVVGGVFLWLIGRPALHIGASGWVFGLWGLIIADGWYERTPTAVLTSLLVILLYGGMVWGLLPQATVSFEAHLGGLVAGVLYSGFSHRNRRVARR</sequence>
<dbReference type="PANTHER" id="PTHR43066">
    <property type="entry name" value="RHOMBOID-RELATED PROTEIN"/>
    <property type="match status" value="1"/>
</dbReference>
<dbReference type="InterPro" id="IPR022764">
    <property type="entry name" value="Peptidase_S54_rhomboid_dom"/>
</dbReference>
<evidence type="ECO:0000256" key="1">
    <source>
        <dbReference type="ARBA" id="ARBA00004141"/>
    </source>
</evidence>
<evidence type="ECO:0000256" key="3">
    <source>
        <dbReference type="ARBA" id="ARBA00022670"/>
    </source>
</evidence>
<keyword evidence="3 10" id="KW-0645">Protease</keyword>
<name>A0A918K1K0_9GAMM</name>
<dbReference type="GO" id="GO:0006508">
    <property type="term" value="P:proteolysis"/>
    <property type="evidence" value="ECO:0007669"/>
    <property type="project" value="UniProtKB-KW"/>
</dbReference>
<dbReference type="GO" id="GO:0004252">
    <property type="term" value="F:serine-type endopeptidase activity"/>
    <property type="evidence" value="ECO:0007669"/>
    <property type="project" value="InterPro"/>
</dbReference>
<keyword evidence="11" id="KW-1185">Reference proteome</keyword>
<dbReference type="Pfam" id="PF01694">
    <property type="entry name" value="Rhomboid"/>
    <property type="match status" value="1"/>
</dbReference>
<reference evidence="10" key="1">
    <citation type="journal article" date="2014" name="Int. J. Syst. Evol. Microbiol.">
        <title>Complete genome sequence of Corynebacterium casei LMG S-19264T (=DSM 44701T), isolated from a smear-ripened cheese.</title>
        <authorList>
            <consortium name="US DOE Joint Genome Institute (JGI-PGF)"/>
            <person name="Walter F."/>
            <person name="Albersmeier A."/>
            <person name="Kalinowski J."/>
            <person name="Ruckert C."/>
        </authorList>
    </citation>
    <scope>NUCLEOTIDE SEQUENCE</scope>
    <source>
        <strain evidence="10">KCTC 22169</strain>
    </source>
</reference>
<feature type="domain" description="Peptidase S54 rhomboid" evidence="9">
    <location>
        <begin position="41"/>
        <end position="172"/>
    </location>
</feature>
<dbReference type="Proteomes" id="UP000626148">
    <property type="component" value="Unassembled WGS sequence"/>
</dbReference>
<feature type="transmembrane region" description="Helical" evidence="8">
    <location>
        <begin position="42"/>
        <end position="68"/>
    </location>
</feature>
<evidence type="ECO:0000256" key="7">
    <source>
        <dbReference type="ARBA" id="ARBA00023136"/>
    </source>
</evidence>
<evidence type="ECO:0000313" key="11">
    <source>
        <dbReference type="Proteomes" id="UP000626148"/>
    </source>
</evidence>
<protein>
    <submittedName>
        <fullName evidence="10">Rhomboid family intramembrane serine protease</fullName>
    </submittedName>
</protein>
<feature type="transmembrane region" description="Helical" evidence="8">
    <location>
        <begin position="105"/>
        <end position="124"/>
    </location>
</feature>
<dbReference type="RefSeq" id="WP_189606964.1">
    <property type="nucleotide sequence ID" value="NZ_BMXR01000001.1"/>
</dbReference>
<evidence type="ECO:0000256" key="2">
    <source>
        <dbReference type="ARBA" id="ARBA00009045"/>
    </source>
</evidence>
<dbReference type="Gene3D" id="1.20.1540.10">
    <property type="entry name" value="Rhomboid-like"/>
    <property type="match status" value="1"/>
</dbReference>
<evidence type="ECO:0000256" key="4">
    <source>
        <dbReference type="ARBA" id="ARBA00022692"/>
    </source>
</evidence>
<gene>
    <name evidence="10" type="ORF">GCM10007392_05770</name>
</gene>
<dbReference type="PANTHER" id="PTHR43066:SF1">
    <property type="entry name" value="RHOMBOID PROTEIN 2"/>
    <property type="match status" value="1"/>
</dbReference>
<evidence type="ECO:0000256" key="6">
    <source>
        <dbReference type="ARBA" id="ARBA00022989"/>
    </source>
</evidence>
<comment type="similarity">
    <text evidence="2">Belongs to the peptidase S54 family.</text>
</comment>